<feature type="domain" description="Mce/MlaD" evidence="9">
    <location>
        <begin position="297"/>
        <end position="399"/>
    </location>
</feature>
<protein>
    <submittedName>
        <fullName evidence="10">Mammalian cell entry protein</fullName>
    </submittedName>
</protein>
<feature type="domain" description="Mce/MlaD" evidence="9">
    <location>
        <begin position="167"/>
        <end position="225"/>
    </location>
</feature>
<evidence type="ECO:0000256" key="3">
    <source>
        <dbReference type="ARBA" id="ARBA00022519"/>
    </source>
</evidence>
<gene>
    <name evidence="10" type="ORF">CUJ89_28645</name>
</gene>
<evidence type="ECO:0000256" key="6">
    <source>
        <dbReference type="ARBA" id="ARBA00023136"/>
    </source>
</evidence>
<evidence type="ECO:0000256" key="5">
    <source>
        <dbReference type="ARBA" id="ARBA00022989"/>
    </source>
</evidence>
<comment type="subcellular location">
    <subcellularLocation>
        <location evidence="1">Cell inner membrane</location>
    </subcellularLocation>
</comment>
<dbReference type="GO" id="GO:0005886">
    <property type="term" value="C:plasma membrane"/>
    <property type="evidence" value="ECO:0007669"/>
    <property type="project" value="UniProtKB-SubCell"/>
</dbReference>
<name>A0A2Z5N416_BURPY</name>
<keyword evidence="2" id="KW-1003">Cell membrane</keyword>
<dbReference type="Proteomes" id="UP000253104">
    <property type="component" value="Chromosome mHSR5_B"/>
</dbReference>
<feature type="domain" description="Mce/MlaD" evidence="9">
    <location>
        <begin position="53"/>
        <end position="116"/>
    </location>
</feature>
<sequence>MHSSRNSTDTRRLTVARIAQARAHWPRAAIFWVVPLAAALFCVAWGVASLGSRGPTITIAFATADGLEAGRSTLRLRNVEVGRVTRVRALRGQSGVRVDVQLDTDMHALAVADTRFWIVRPRIGPGGLSGLDSVLSGAYIAAATGGSRAPRATFIGLDAPPVTEDGGRHYTLHTASLGSVAIGSPVYHRRARVGQVTGYALDADGHGVSIDVFVAAPFDRYVDVDARWWQAGGIGLRLDAGGMKLGTPSIAAMLAGALAFASPPGRASIVAAPDGKRFRVADDEIDAMRTPNAPAAPVVMRFDRSLRGLDVGAPVDFRGIELGNVTAVGTEYDAARGDVTMRVTMALYPDRLGQRYRDVLGNGDTDAGKALLRTLVARGLRGQLRVGNPIANRSYVALDMFPHAPPASVDTNREPIALPTVPGTLDVLRVQIADIAGTLSRLPLDRIGTDLNAALVNTNTLFTQLDTELAPHARDALGIARQTFTAAQAMLRQEGAGTSNLHRTLTQFARTSRALRALAGELEQHPEWVLPNASSTTPPADAPHPASAAR</sequence>
<dbReference type="InterPro" id="IPR003399">
    <property type="entry name" value="Mce/MlaD"/>
</dbReference>
<organism evidence="10 11">
    <name type="scientific">Burkholderia pyrrocinia</name>
    <name type="common">Pseudomonas pyrrocinia</name>
    <dbReference type="NCBI Taxonomy" id="60550"/>
    <lineage>
        <taxon>Bacteria</taxon>
        <taxon>Pseudomonadati</taxon>
        <taxon>Pseudomonadota</taxon>
        <taxon>Betaproteobacteria</taxon>
        <taxon>Burkholderiales</taxon>
        <taxon>Burkholderiaceae</taxon>
        <taxon>Burkholderia</taxon>
        <taxon>Burkholderia cepacia complex</taxon>
    </lineage>
</organism>
<keyword evidence="6 8" id="KW-0472">Membrane</keyword>
<keyword evidence="5 8" id="KW-1133">Transmembrane helix</keyword>
<evidence type="ECO:0000256" key="1">
    <source>
        <dbReference type="ARBA" id="ARBA00004533"/>
    </source>
</evidence>
<evidence type="ECO:0000313" key="10">
    <source>
        <dbReference type="EMBL" id="AXF24281.1"/>
    </source>
</evidence>
<dbReference type="Pfam" id="PF02470">
    <property type="entry name" value="MlaD"/>
    <property type="match status" value="3"/>
</dbReference>
<feature type="compositionally biased region" description="Low complexity" evidence="7">
    <location>
        <begin position="531"/>
        <end position="550"/>
    </location>
</feature>
<evidence type="ECO:0000313" key="11">
    <source>
        <dbReference type="Proteomes" id="UP000253104"/>
    </source>
</evidence>
<dbReference type="OrthoDB" id="9806984at2"/>
<accession>A0A2Z5N416</accession>
<dbReference type="AlphaFoldDB" id="A0A2Z5N416"/>
<keyword evidence="4 8" id="KW-0812">Transmembrane</keyword>
<dbReference type="PANTHER" id="PTHR30462">
    <property type="entry name" value="INTERMEMBRANE TRANSPORT PROTEIN PQIB-RELATED"/>
    <property type="match status" value="1"/>
</dbReference>
<dbReference type="InterPro" id="IPR051800">
    <property type="entry name" value="PqiA-PqiB_transport"/>
</dbReference>
<evidence type="ECO:0000256" key="8">
    <source>
        <dbReference type="SAM" id="Phobius"/>
    </source>
</evidence>
<evidence type="ECO:0000256" key="7">
    <source>
        <dbReference type="SAM" id="MobiDB-lite"/>
    </source>
</evidence>
<evidence type="ECO:0000256" key="2">
    <source>
        <dbReference type="ARBA" id="ARBA00022475"/>
    </source>
</evidence>
<evidence type="ECO:0000259" key="9">
    <source>
        <dbReference type="Pfam" id="PF02470"/>
    </source>
</evidence>
<feature type="region of interest" description="Disordered" evidence="7">
    <location>
        <begin position="528"/>
        <end position="550"/>
    </location>
</feature>
<dbReference type="EMBL" id="CP024903">
    <property type="protein sequence ID" value="AXF24281.1"/>
    <property type="molecule type" value="Genomic_DNA"/>
</dbReference>
<dbReference type="PANTHER" id="PTHR30462:SF0">
    <property type="entry name" value="INTERMEMBRANE TRANSPORT PROTEIN YEBT"/>
    <property type="match status" value="1"/>
</dbReference>
<reference evidence="10 11" key="1">
    <citation type="journal article" date="2018" name="ISME J.">
        <title>Involvement of Burkholderiaceae and sulfurous volatiles in disease-suppressive soils.</title>
        <authorList>
            <person name="Carrion V.J."/>
            <person name="Cordovez V."/>
            <person name="Tyc O."/>
            <person name="Etalo D.W."/>
            <person name="de Bruijn I."/>
            <person name="de Jager V.C."/>
            <person name="Medema M.H."/>
            <person name="Eberl L."/>
            <person name="Raaijmakers J.M."/>
        </authorList>
    </citation>
    <scope>NUCLEOTIDE SEQUENCE [LARGE SCALE GENOMIC DNA]</scope>
    <source>
        <strain evidence="11">mHSR5</strain>
    </source>
</reference>
<feature type="transmembrane region" description="Helical" evidence="8">
    <location>
        <begin position="29"/>
        <end position="48"/>
    </location>
</feature>
<keyword evidence="3" id="KW-0997">Cell inner membrane</keyword>
<proteinExistence type="predicted"/>
<evidence type="ECO:0000256" key="4">
    <source>
        <dbReference type="ARBA" id="ARBA00022692"/>
    </source>
</evidence>